<name>A0A917N2Z9_9SPHI</name>
<gene>
    <name evidence="2" type="ORF">GCM10011425_36400</name>
</gene>
<reference evidence="2" key="1">
    <citation type="journal article" date="2014" name="Int. J. Syst. Evol. Microbiol.">
        <title>Complete genome sequence of Corynebacterium casei LMG S-19264T (=DSM 44701T), isolated from a smear-ripened cheese.</title>
        <authorList>
            <consortium name="US DOE Joint Genome Institute (JGI-PGF)"/>
            <person name="Walter F."/>
            <person name="Albersmeier A."/>
            <person name="Kalinowski J."/>
            <person name="Ruckert C."/>
        </authorList>
    </citation>
    <scope>NUCLEOTIDE SEQUENCE</scope>
    <source>
        <strain evidence="2">CCM 8711</strain>
    </source>
</reference>
<keyword evidence="2" id="KW-0548">Nucleotidyltransferase</keyword>
<protein>
    <submittedName>
        <fullName evidence="2">Thiazole biosynthesis adenylyltransferase ThiF</fullName>
    </submittedName>
</protein>
<comment type="caution">
    <text evidence="2">The sequence shown here is derived from an EMBL/GenBank/DDBJ whole genome shotgun (WGS) entry which is preliminary data.</text>
</comment>
<evidence type="ECO:0000259" key="1">
    <source>
        <dbReference type="Pfam" id="PF00899"/>
    </source>
</evidence>
<dbReference type="InterPro" id="IPR022500">
    <property type="entry name" value="PRTRC_ThiF"/>
</dbReference>
<reference evidence="2" key="2">
    <citation type="submission" date="2020-09" db="EMBL/GenBank/DDBJ databases">
        <authorList>
            <person name="Sun Q."/>
            <person name="Sedlacek I."/>
        </authorList>
    </citation>
    <scope>NUCLEOTIDE SEQUENCE</scope>
    <source>
        <strain evidence="2">CCM 8711</strain>
    </source>
</reference>
<dbReference type="GO" id="GO:0016779">
    <property type="term" value="F:nucleotidyltransferase activity"/>
    <property type="evidence" value="ECO:0007669"/>
    <property type="project" value="UniProtKB-KW"/>
</dbReference>
<keyword evidence="3" id="KW-1185">Reference proteome</keyword>
<organism evidence="2 3">
    <name type="scientific">Mucilaginibacter galii</name>
    <dbReference type="NCBI Taxonomy" id="2005073"/>
    <lineage>
        <taxon>Bacteria</taxon>
        <taxon>Pseudomonadati</taxon>
        <taxon>Bacteroidota</taxon>
        <taxon>Sphingobacteriia</taxon>
        <taxon>Sphingobacteriales</taxon>
        <taxon>Sphingobacteriaceae</taxon>
        <taxon>Mucilaginibacter</taxon>
    </lineage>
</organism>
<keyword evidence="2" id="KW-0808">Transferase</keyword>
<dbReference type="InterPro" id="IPR000594">
    <property type="entry name" value="ThiF_NAD_FAD-bd"/>
</dbReference>
<dbReference type="AlphaFoldDB" id="A0A917N2Z9"/>
<sequence>MKAIHIADQLLINPTNPITINLIGAGGTGSHMVMALAKIHASLMALGHPGLHVHLYDDDVVTEFNKGRQLFADAEVGLHKSVALINRVNRFWGANWKAVTWKYSASGLEKLPSGGKANIFVTCVDSVPARFDVAEALKRLAKENRHDRDRPLYWLDCGNTQLTGQAVLGTVTVVKQPKLEQYCTVDTLPLVTEEFGELLRAADTGDDTPSCSAAEALEKQDLFINPTLANEAASLLWKLLKDHNLFYRGFFKNMQDYRTEGIKVG</sequence>
<dbReference type="RefSeq" id="WP_188418542.1">
    <property type="nucleotide sequence ID" value="NZ_BMDO01000013.1"/>
</dbReference>
<evidence type="ECO:0000313" key="2">
    <source>
        <dbReference type="EMBL" id="GGI52428.1"/>
    </source>
</evidence>
<dbReference type="InterPro" id="IPR035985">
    <property type="entry name" value="Ubiquitin-activating_enz"/>
</dbReference>
<dbReference type="CDD" id="cd01483">
    <property type="entry name" value="E1_enzyme_family"/>
    <property type="match status" value="1"/>
</dbReference>
<dbReference type="NCBIfam" id="TIGR03736">
    <property type="entry name" value="PRTRC_ThiF"/>
    <property type="match status" value="1"/>
</dbReference>
<proteinExistence type="predicted"/>
<dbReference type="Gene3D" id="3.40.50.720">
    <property type="entry name" value="NAD(P)-binding Rossmann-like Domain"/>
    <property type="match status" value="1"/>
</dbReference>
<dbReference type="Proteomes" id="UP000662074">
    <property type="component" value="Unassembled WGS sequence"/>
</dbReference>
<feature type="domain" description="THIF-type NAD/FAD binding fold" evidence="1">
    <location>
        <begin position="20"/>
        <end position="219"/>
    </location>
</feature>
<accession>A0A917N2Z9</accession>
<dbReference type="GO" id="GO:0008641">
    <property type="term" value="F:ubiquitin-like modifier activating enzyme activity"/>
    <property type="evidence" value="ECO:0007669"/>
    <property type="project" value="InterPro"/>
</dbReference>
<dbReference type="Pfam" id="PF00899">
    <property type="entry name" value="ThiF"/>
    <property type="match status" value="1"/>
</dbReference>
<evidence type="ECO:0000313" key="3">
    <source>
        <dbReference type="Proteomes" id="UP000662074"/>
    </source>
</evidence>
<dbReference type="EMBL" id="BMDO01000013">
    <property type="protein sequence ID" value="GGI52428.1"/>
    <property type="molecule type" value="Genomic_DNA"/>
</dbReference>
<dbReference type="SUPFAM" id="SSF69572">
    <property type="entry name" value="Activating enzymes of the ubiquitin-like proteins"/>
    <property type="match status" value="1"/>
</dbReference>